<proteinExistence type="predicted"/>
<organism evidence="1 2">
    <name type="scientific">Nocardia terpenica</name>
    <dbReference type="NCBI Taxonomy" id="455432"/>
    <lineage>
        <taxon>Bacteria</taxon>
        <taxon>Bacillati</taxon>
        <taxon>Actinomycetota</taxon>
        <taxon>Actinomycetes</taxon>
        <taxon>Mycobacteriales</taxon>
        <taxon>Nocardiaceae</taxon>
        <taxon>Nocardia</taxon>
    </lineage>
</organism>
<keyword evidence="2" id="KW-1185">Reference proteome</keyword>
<accession>A0A164J4H3</accession>
<protein>
    <recommendedName>
        <fullName evidence="3">Bacterial Pleckstrin homology domain-containing protein</fullName>
    </recommendedName>
</protein>
<dbReference type="OrthoDB" id="530515at2"/>
<evidence type="ECO:0000313" key="2">
    <source>
        <dbReference type="Proteomes" id="UP000076512"/>
    </source>
</evidence>
<comment type="caution">
    <text evidence="1">The sequence shown here is derived from an EMBL/GenBank/DDBJ whole genome shotgun (WGS) entry which is preliminary data.</text>
</comment>
<sequence length="117" mass="12966">MVEFELTGTTVTVHVQGAHRFLSLREELRFDLSNITAVVPAEVDRRPPWVRTPGTFFPGVIAAGTFRGKGRKEFWDTLFDGRAVRIELSGTDFTRLVVDVDDIEATMGLLRSDAAAA</sequence>
<evidence type="ECO:0008006" key="3">
    <source>
        <dbReference type="Google" id="ProtNLM"/>
    </source>
</evidence>
<reference evidence="1 2" key="1">
    <citation type="submission" date="2016-04" db="EMBL/GenBank/DDBJ databases">
        <authorList>
            <person name="Evans L.H."/>
            <person name="Alamgir A."/>
            <person name="Owens N."/>
            <person name="Weber N.D."/>
            <person name="Virtaneva K."/>
            <person name="Barbian K."/>
            <person name="Babar A."/>
            <person name="Rosenke K."/>
        </authorList>
    </citation>
    <scope>NUCLEOTIDE SEQUENCE [LARGE SCALE GENOMIC DNA]</scope>
    <source>
        <strain evidence="1 2">IFM 0406</strain>
    </source>
</reference>
<dbReference type="RefSeq" id="WP_067578243.1">
    <property type="nucleotide sequence ID" value="NZ_JABMCZ010000003.1"/>
</dbReference>
<dbReference type="EMBL" id="LWGR01000016">
    <property type="protein sequence ID" value="KZM70036.1"/>
    <property type="molecule type" value="Genomic_DNA"/>
</dbReference>
<dbReference type="AlphaFoldDB" id="A0A164J4H3"/>
<gene>
    <name evidence="1" type="ORF">AWN90_05450</name>
</gene>
<dbReference type="STRING" id="455432.AWN90_05450"/>
<name>A0A164J4H3_9NOCA</name>
<dbReference type="Proteomes" id="UP000076512">
    <property type="component" value="Unassembled WGS sequence"/>
</dbReference>
<evidence type="ECO:0000313" key="1">
    <source>
        <dbReference type="EMBL" id="KZM70036.1"/>
    </source>
</evidence>